<keyword evidence="2" id="KW-1185">Reference proteome</keyword>
<dbReference type="InterPro" id="IPR023393">
    <property type="entry name" value="START-like_dom_sf"/>
</dbReference>
<dbReference type="SUPFAM" id="SSF55961">
    <property type="entry name" value="Bet v1-like"/>
    <property type="match status" value="1"/>
</dbReference>
<proteinExistence type="predicted"/>
<name>A0AA38WZ42_9EURO</name>
<evidence type="ECO:0008006" key="3">
    <source>
        <dbReference type="Google" id="ProtNLM"/>
    </source>
</evidence>
<organism evidence="1 2">
    <name type="scientific">Cladophialophora chaetospira</name>
    <dbReference type="NCBI Taxonomy" id="386627"/>
    <lineage>
        <taxon>Eukaryota</taxon>
        <taxon>Fungi</taxon>
        <taxon>Dikarya</taxon>
        <taxon>Ascomycota</taxon>
        <taxon>Pezizomycotina</taxon>
        <taxon>Eurotiomycetes</taxon>
        <taxon>Chaetothyriomycetidae</taxon>
        <taxon>Chaetothyriales</taxon>
        <taxon>Herpotrichiellaceae</taxon>
        <taxon>Cladophialophora</taxon>
    </lineage>
</organism>
<sequence length="212" mass="23869">MAQRPSDLSAWPPSSGLTTPIVPRKDTVLTCSASVQVHAPASLVFDTILNVNDYSWNQWVPRVSINSQPEGVDKDSETLHMDTEFTFHVMMKPSSETPTQLKVTDISTPENPSSYIPTSTLENDGTYSENLQEVYRIAWKVHGGFASRGLKGERFHEIIALGENECEVRTWENQGGVLAHAVKWMYKHTLMEKFQLWCDDLKRASEEKAARG</sequence>
<protein>
    <recommendedName>
        <fullName evidence="3">Polyketide cyclase/dehydrase</fullName>
    </recommendedName>
</protein>
<dbReference type="Proteomes" id="UP001172673">
    <property type="component" value="Unassembled WGS sequence"/>
</dbReference>
<dbReference type="CDD" id="cd07822">
    <property type="entry name" value="SRPBCC_4"/>
    <property type="match status" value="1"/>
</dbReference>
<accession>A0AA38WZ42</accession>
<dbReference type="Gene3D" id="3.30.530.20">
    <property type="match status" value="1"/>
</dbReference>
<evidence type="ECO:0000313" key="2">
    <source>
        <dbReference type="Proteomes" id="UP001172673"/>
    </source>
</evidence>
<comment type="caution">
    <text evidence="1">The sequence shown here is derived from an EMBL/GenBank/DDBJ whole genome shotgun (WGS) entry which is preliminary data.</text>
</comment>
<gene>
    <name evidence="1" type="ORF">H2200_011969</name>
</gene>
<dbReference type="EMBL" id="JAPDRK010000021">
    <property type="protein sequence ID" value="KAJ9603783.1"/>
    <property type="molecule type" value="Genomic_DNA"/>
</dbReference>
<reference evidence="1" key="1">
    <citation type="submission" date="2022-10" db="EMBL/GenBank/DDBJ databases">
        <title>Culturing micro-colonial fungi from biological soil crusts in the Mojave desert and describing Neophaeococcomyces mojavensis, and introducing the new genera and species Taxawa tesnikishii.</title>
        <authorList>
            <person name="Kurbessoian T."/>
            <person name="Stajich J.E."/>
        </authorList>
    </citation>
    <scope>NUCLEOTIDE SEQUENCE</scope>
    <source>
        <strain evidence="1">TK_41</strain>
    </source>
</reference>
<evidence type="ECO:0000313" key="1">
    <source>
        <dbReference type="EMBL" id="KAJ9603783.1"/>
    </source>
</evidence>
<dbReference type="AlphaFoldDB" id="A0AA38WZ42"/>